<dbReference type="Proteomes" id="UP000663865">
    <property type="component" value="Unassembled WGS sequence"/>
</dbReference>
<reference evidence="1" key="1">
    <citation type="submission" date="2021-02" db="EMBL/GenBank/DDBJ databases">
        <authorList>
            <person name="Nowell W R."/>
        </authorList>
    </citation>
    <scope>NUCLEOTIDE SEQUENCE</scope>
</reference>
<dbReference type="SUPFAM" id="SSF46689">
    <property type="entry name" value="Homeodomain-like"/>
    <property type="match status" value="1"/>
</dbReference>
<sequence>MECFKKEGCCYSTVYRVIQRYVKFSVTTDLPRSGRPRKLNNKQMKSIAFTVNNNSGISHRILSRRYNVDHRTIGRNLKQRTNIRPRQRIKAPKYVKDQEKRAQKYSGFLYRHISNNCFIVMDGEKYFSLSGVDIPGNSLYYTSDRSSTPANINEGSLYTTSVTCIRSKFYTFCTKGKNPPNVPQVRPIEDLWGILKQMVYAQNYEEKI</sequence>
<dbReference type="EMBL" id="CAJOBS010003720">
    <property type="protein sequence ID" value="CAF4864260.1"/>
    <property type="molecule type" value="Genomic_DNA"/>
</dbReference>
<dbReference type="InterPro" id="IPR009057">
    <property type="entry name" value="Homeodomain-like_sf"/>
</dbReference>
<accession>A0A819CFP5</accession>
<organism evidence="1 3">
    <name type="scientific">Rotaria socialis</name>
    <dbReference type="NCBI Taxonomy" id="392032"/>
    <lineage>
        <taxon>Eukaryota</taxon>
        <taxon>Metazoa</taxon>
        <taxon>Spiralia</taxon>
        <taxon>Gnathifera</taxon>
        <taxon>Rotifera</taxon>
        <taxon>Eurotatoria</taxon>
        <taxon>Bdelloidea</taxon>
        <taxon>Philodinida</taxon>
        <taxon>Philodinidae</taxon>
        <taxon>Rotaria</taxon>
    </lineage>
</organism>
<evidence type="ECO:0000313" key="3">
    <source>
        <dbReference type="Proteomes" id="UP000663865"/>
    </source>
</evidence>
<proteinExistence type="predicted"/>
<gene>
    <name evidence="1" type="ORF">KIK155_LOCUS32766</name>
    <name evidence="2" type="ORF">TOA249_LOCUS27957</name>
</gene>
<dbReference type="Proteomes" id="UP000663838">
    <property type="component" value="Unassembled WGS sequence"/>
</dbReference>
<comment type="caution">
    <text evidence="1">The sequence shown here is derived from an EMBL/GenBank/DDBJ whole genome shotgun (WGS) entry which is preliminary data.</text>
</comment>
<name>A0A819CFP5_9BILA</name>
<dbReference type="EMBL" id="CAJNYV010006178">
    <property type="protein sequence ID" value="CAF3807002.1"/>
    <property type="molecule type" value="Genomic_DNA"/>
</dbReference>
<evidence type="ECO:0000313" key="1">
    <source>
        <dbReference type="EMBL" id="CAF3807002.1"/>
    </source>
</evidence>
<dbReference type="AlphaFoldDB" id="A0A819CFP5"/>
<evidence type="ECO:0008006" key="4">
    <source>
        <dbReference type="Google" id="ProtNLM"/>
    </source>
</evidence>
<protein>
    <recommendedName>
        <fullName evidence="4">Transposase</fullName>
    </recommendedName>
</protein>
<evidence type="ECO:0000313" key="2">
    <source>
        <dbReference type="EMBL" id="CAF4864260.1"/>
    </source>
</evidence>